<name>A0A399RE61_9PROT</name>
<accession>A0A399RE61</accession>
<reference evidence="3 4" key="1">
    <citation type="submission" date="2018-08" db="EMBL/GenBank/DDBJ databases">
        <title>Henriciella mobilis sp. nov., isolated from seawater.</title>
        <authorList>
            <person name="Cheng H."/>
            <person name="Wu Y.-H."/>
            <person name="Xu X.-W."/>
            <person name="Guo L.-L."/>
        </authorList>
    </citation>
    <scope>NUCLEOTIDE SEQUENCE [LARGE SCALE GENOMIC DNA]</scope>
    <source>
        <strain evidence="3 4">JN25</strain>
    </source>
</reference>
<dbReference type="Proteomes" id="UP000266385">
    <property type="component" value="Unassembled WGS sequence"/>
</dbReference>
<dbReference type="EMBL" id="QWFX01000013">
    <property type="protein sequence ID" value="RIJ28175.1"/>
    <property type="molecule type" value="Genomic_DNA"/>
</dbReference>
<feature type="region of interest" description="Disordered" evidence="1">
    <location>
        <begin position="794"/>
        <end position="856"/>
    </location>
</feature>
<evidence type="ECO:0000256" key="1">
    <source>
        <dbReference type="SAM" id="MobiDB-lite"/>
    </source>
</evidence>
<dbReference type="InterPro" id="IPR052894">
    <property type="entry name" value="AsmA-related"/>
</dbReference>
<dbReference type="PANTHER" id="PTHR30441">
    <property type="entry name" value="DUF748 DOMAIN-CONTAINING PROTEIN"/>
    <property type="match status" value="1"/>
</dbReference>
<dbReference type="OrthoDB" id="5439561at2"/>
<dbReference type="PANTHER" id="PTHR30441:SF4">
    <property type="entry name" value="PROTEIN ASMA"/>
    <property type="match status" value="1"/>
</dbReference>
<dbReference type="GO" id="GO:0090313">
    <property type="term" value="P:regulation of protein targeting to membrane"/>
    <property type="evidence" value="ECO:0007669"/>
    <property type="project" value="TreeGrafter"/>
</dbReference>
<dbReference type="Pfam" id="PF05170">
    <property type="entry name" value="AsmA"/>
    <property type="match status" value="2"/>
</dbReference>
<organism evidence="3 4">
    <name type="scientific">Henriciella mobilis</name>
    <dbReference type="NCBI Taxonomy" id="2305467"/>
    <lineage>
        <taxon>Bacteria</taxon>
        <taxon>Pseudomonadati</taxon>
        <taxon>Pseudomonadota</taxon>
        <taxon>Alphaproteobacteria</taxon>
        <taxon>Hyphomonadales</taxon>
        <taxon>Hyphomonadaceae</taxon>
        <taxon>Henriciella</taxon>
    </lineage>
</organism>
<protein>
    <submittedName>
        <fullName evidence="3">AsmA family protein</fullName>
    </submittedName>
</protein>
<evidence type="ECO:0000313" key="4">
    <source>
        <dbReference type="Proteomes" id="UP000266385"/>
    </source>
</evidence>
<dbReference type="InterPro" id="IPR007844">
    <property type="entry name" value="AsmA"/>
</dbReference>
<comment type="caution">
    <text evidence="3">The sequence shown here is derived from an EMBL/GenBank/DDBJ whole genome shotgun (WGS) entry which is preliminary data.</text>
</comment>
<feature type="compositionally biased region" description="Acidic residues" evidence="1">
    <location>
        <begin position="828"/>
        <end position="841"/>
    </location>
</feature>
<proteinExistence type="predicted"/>
<keyword evidence="4" id="KW-1185">Reference proteome</keyword>
<feature type="domain" description="AsmA" evidence="2">
    <location>
        <begin position="7"/>
        <end position="224"/>
    </location>
</feature>
<dbReference type="GO" id="GO:0005886">
    <property type="term" value="C:plasma membrane"/>
    <property type="evidence" value="ECO:0007669"/>
    <property type="project" value="TreeGrafter"/>
</dbReference>
<feature type="region of interest" description="Disordered" evidence="1">
    <location>
        <begin position="129"/>
        <end position="148"/>
    </location>
</feature>
<feature type="compositionally biased region" description="Polar residues" evidence="1">
    <location>
        <begin position="805"/>
        <end position="825"/>
    </location>
</feature>
<sequence length="856" mass="89026">MKRVFIFAGAGLGLLLIVLAALPFFIPASVYKAQIETAASNALGRPVSVDGEARISIFPVISASVEDVRVANPDGFEAPNMIEAGALRGSVKLLPLFSRRVEVKEISFEDASVRLTRTAAGEVNWEFERNTAPDDGANPQPSGDPFSASIDRARLRNASLVYEDLQSGIRYDLSDFNAEASLKSADRPMTLRANGVFQNERFEFDLTLTSPEALLSGVQATVDARLGSDLGNVSFDGTITNKDAMNVSGRYSANIPQLSDVTSFLEIALPVDLAPLGGLRASGSIEGALPDLSLNFSDLTVSGDGLNLNYNGLLHIRDTPEFDGQASLDVRDAFALSRELGLPLQPLSAFKQLSINSRLEGPATALNFAGMTARSNSPSLSASYSGSISLADDGRVDGDLSAKSDQLRQLLSQLGVELPEGTSLKSASVSGRARGNFQRLGLESGTFALDDTQATGSISADLSAAVPAVKADLKTSRLDLSPFLGSDADQPAASQPSAWSEAPLDLAALNLLDAEIALVADEIDIGKIQLKNSDLSVSLKSGRLDANLNRFSAFGGSWNGKAIVDAAGSTPAFDFEMAASSVEAQSLLSSLAGFDKLSGGGQFSIDVAASGASINQIVNAIDGSLSLEIGNGALQGVNLGKLVRSAGSLREALSSGNLTLQSLGEVVSPQAETDFTNFSATLDIQNGLAQIQSLSLVNSVMNVSGAGQIGIGGRTLDVKLTPAIDRAGQGNTATVQLNGIPVPLRVQGSWNAPRFTPDFSGVQSALASNVRDRAASELQDRIGGELGAIASDVIGGRQPGASADKTGSQPQSPADDSQESTTSSEADAPNESEGEDDEESESEKAMDVLGLILGPN</sequence>
<gene>
    <name evidence="3" type="ORF">D1223_12245</name>
</gene>
<dbReference type="AlphaFoldDB" id="A0A399RE61"/>
<evidence type="ECO:0000313" key="3">
    <source>
        <dbReference type="EMBL" id="RIJ28175.1"/>
    </source>
</evidence>
<dbReference type="RefSeq" id="WP_119376710.1">
    <property type="nucleotide sequence ID" value="NZ_QWFX01000013.1"/>
</dbReference>
<feature type="domain" description="AsmA" evidence="2">
    <location>
        <begin position="404"/>
        <end position="693"/>
    </location>
</feature>
<evidence type="ECO:0000259" key="2">
    <source>
        <dbReference type="Pfam" id="PF05170"/>
    </source>
</evidence>